<dbReference type="EMBL" id="JBBMEJ010000002">
    <property type="protein sequence ID" value="MEQ2369743.1"/>
    <property type="molecule type" value="Genomic_DNA"/>
</dbReference>
<dbReference type="Pfam" id="PF00196">
    <property type="entry name" value="GerE"/>
    <property type="match status" value="1"/>
</dbReference>
<dbReference type="SUPFAM" id="SSF46894">
    <property type="entry name" value="C-terminal effector domain of the bipartite response regulators"/>
    <property type="match status" value="1"/>
</dbReference>
<dbReference type="InterPro" id="IPR036388">
    <property type="entry name" value="WH-like_DNA-bd_sf"/>
</dbReference>
<sequence length="259" mass="30628">MEKNSFLMINDLIYDLYSCTSLNEIKAKFLLRLKMVIPYSYASILLRDTTAEPDTIRLTSPVCIPDSFCEAENEYMKVADEDHLLWLLHSREPRLVRESDLLEDQQRLNSPLYVHCYRKFQIFDSMQYAIVCKQELLGILTLFRTEKDGPFTNDDMFFLQALGMHLNTVLYQILHRQPEATDLSELLSWLKNEFHLTNRELQISEQVFQFRNNDEIAASLDIRENTLQKHLQNIFRKTNVTSRWELLRISRSDHSAQNL</sequence>
<evidence type="ECO:0000313" key="5">
    <source>
        <dbReference type="Proteomes" id="UP001473063"/>
    </source>
</evidence>
<accession>A0ABV1BER2</accession>
<dbReference type="CDD" id="cd06170">
    <property type="entry name" value="LuxR_C_like"/>
    <property type="match status" value="1"/>
</dbReference>
<dbReference type="PROSITE" id="PS50043">
    <property type="entry name" value="HTH_LUXR_2"/>
    <property type="match status" value="1"/>
</dbReference>
<keyword evidence="2" id="KW-0804">Transcription</keyword>
<keyword evidence="5" id="KW-1185">Reference proteome</keyword>
<dbReference type="SUPFAM" id="SSF55781">
    <property type="entry name" value="GAF domain-like"/>
    <property type="match status" value="1"/>
</dbReference>
<dbReference type="InterPro" id="IPR000792">
    <property type="entry name" value="Tscrpt_reg_LuxR_C"/>
</dbReference>
<protein>
    <submittedName>
        <fullName evidence="4">LuxR C-terminal-related transcriptional regulator</fullName>
    </submittedName>
</protein>
<keyword evidence="1" id="KW-0805">Transcription regulation</keyword>
<dbReference type="Gene3D" id="1.10.10.10">
    <property type="entry name" value="Winged helix-like DNA-binding domain superfamily/Winged helix DNA-binding domain"/>
    <property type="match status" value="1"/>
</dbReference>
<evidence type="ECO:0000259" key="3">
    <source>
        <dbReference type="PROSITE" id="PS50043"/>
    </source>
</evidence>
<feature type="domain" description="HTH luxR-type" evidence="3">
    <location>
        <begin position="189"/>
        <end position="254"/>
    </location>
</feature>
<evidence type="ECO:0000256" key="2">
    <source>
        <dbReference type="ARBA" id="ARBA00023163"/>
    </source>
</evidence>
<comment type="caution">
    <text evidence="4">The sequence shown here is derived from an EMBL/GenBank/DDBJ whole genome shotgun (WGS) entry which is preliminary data.</text>
</comment>
<reference evidence="4 5" key="1">
    <citation type="submission" date="2024-03" db="EMBL/GenBank/DDBJ databases">
        <title>Human intestinal bacterial collection.</title>
        <authorList>
            <person name="Pauvert C."/>
            <person name="Hitch T.C.A."/>
            <person name="Clavel T."/>
        </authorList>
    </citation>
    <scope>NUCLEOTIDE SEQUENCE [LARGE SCALE GENOMIC DNA]</scope>
    <source>
        <strain evidence="4 5">CLA-JM-H16</strain>
    </source>
</reference>
<dbReference type="Pfam" id="PF01590">
    <property type="entry name" value="GAF"/>
    <property type="match status" value="1"/>
</dbReference>
<organism evidence="4 5">
    <name type="scientific">Blautia aquisgranensis</name>
    <dbReference type="NCBI Taxonomy" id="3133153"/>
    <lineage>
        <taxon>Bacteria</taxon>
        <taxon>Bacillati</taxon>
        <taxon>Bacillota</taxon>
        <taxon>Clostridia</taxon>
        <taxon>Lachnospirales</taxon>
        <taxon>Lachnospiraceae</taxon>
        <taxon>Blautia</taxon>
    </lineage>
</organism>
<dbReference type="Proteomes" id="UP001473063">
    <property type="component" value="Unassembled WGS sequence"/>
</dbReference>
<evidence type="ECO:0000313" key="4">
    <source>
        <dbReference type="EMBL" id="MEQ2369743.1"/>
    </source>
</evidence>
<dbReference type="Gene3D" id="3.30.450.40">
    <property type="match status" value="1"/>
</dbReference>
<dbReference type="InterPro" id="IPR003018">
    <property type="entry name" value="GAF"/>
</dbReference>
<dbReference type="InterPro" id="IPR029016">
    <property type="entry name" value="GAF-like_dom_sf"/>
</dbReference>
<name>A0ABV1BER2_9FIRM</name>
<dbReference type="RefSeq" id="WP_178642903.1">
    <property type="nucleotide sequence ID" value="NZ_JBBMEJ010000002.1"/>
</dbReference>
<evidence type="ECO:0000256" key="1">
    <source>
        <dbReference type="ARBA" id="ARBA00023015"/>
    </source>
</evidence>
<dbReference type="SMART" id="SM00421">
    <property type="entry name" value="HTH_LUXR"/>
    <property type="match status" value="1"/>
</dbReference>
<proteinExistence type="predicted"/>
<dbReference type="InterPro" id="IPR016032">
    <property type="entry name" value="Sig_transdc_resp-reg_C-effctor"/>
</dbReference>
<gene>
    <name evidence="4" type="ORF">WMO28_02080</name>
</gene>